<protein>
    <submittedName>
        <fullName evidence="1">Uncharacterized protein</fullName>
    </submittedName>
</protein>
<dbReference type="AlphaFoldDB" id="A0A7J8FKL5"/>
<dbReference type="EMBL" id="JACASE010000007">
    <property type="protein sequence ID" value="KAF6447682.1"/>
    <property type="molecule type" value="Genomic_DNA"/>
</dbReference>
<proteinExistence type="predicted"/>
<evidence type="ECO:0000313" key="1">
    <source>
        <dbReference type="EMBL" id="KAF6447682.1"/>
    </source>
</evidence>
<gene>
    <name evidence="1" type="ORF">HJG63_012061</name>
</gene>
<accession>A0A7J8FKL5</accession>
<keyword evidence="2" id="KW-1185">Reference proteome</keyword>
<sequence length="129" mass="14483">MYKKRSPKPPETRTVHPGEKPFILRVKKLNDTELKTFILFLNVQTIVSKEMGLSKKRLCISCCHETPPRPLPLSNIFHRVFVGATTCRTCESRACEWKGGSSWSSSTPPAIWKCQKGTAVASRCWASGC</sequence>
<evidence type="ECO:0000313" key="2">
    <source>
        <dbReference type="Proteomes" id="UP000593571"/>
    </source>
</evidence>
<organism evidence="1 2">
    <name type="scientific">Rousettus aegyptiacus</name>
    <name type="common">Egyptian fruit bat</name>
    <name type="synonym">Pteropus aegyptiacus</name>
    <dbReference type="NCBI Taxonomy" id="9407"/>
    <lineage>
        <taxon>Eukaryota</taxon>
        <taxon>Metazoa</taxon>
        <taxon>Chordata</taxon>
        <taxon>Craniata</taxon>
        <taxon>Vertebrata</taxon>
        <taxon>Euteleostomi</taxon>
        <taxon>Mammalia</taxon>
        <taxon>Eutheria</taxon>
        <taxon>Laurasiatheria</taxon>
        <taxon>Chiroptera</taxon>
        <taxon>Yinpterochiroptera</taxon>
        <taxon>Pteropodoidea</taxon>
        <taxon>Pteropodidae</taxon>
        <taxon>Rousettinae</taxon>
        <taxon>Rousettus</taxon>
    </lineage>
</organism>
<comment type="caution">
    <text evidence="1">The sequence shown here is derived from an EMBL/GenBank/DDBJ whole genome shotgun (WGS) entry which is preliminary data.</text>
</comment>
<name>A0A7J8FKL5_ROUAE</name>
<dbReference type="Proteomes" id="UP000593571">
    <property type="component" value="Unassembled WGS sequence"/>
</dbReference>
<reference evidence="1 2" key="1">
    <citation type="journal article" date="2020" name="Nature">
        <title>Six reference-quality genomes reveal evolution of bat adaptations.</title>
        <authorList>
            <person name="Jebb D."/>
            <person name="Huang Z."/>
            <person name="Pippel M."/>
            <person name="Hughes G.M."/>
            <person name="Lavrichenko K."/>
            <person name="Devanna P."/>
            <person name="Winkler S."/>
            <person name="Jermiin L.S."/>
            <person name="Skirmuntt E.C."/>
            <person name="Katzourakis A."/>
            <person name="Burkitt-Gray L."/>
            <person name="Ray D.A."/>
            <person name="Sullivan K.A.M."/>
            <person name="Roscito J.G."/>
            <person name="Kirilenko B.M."/>
            <person name="Davalos L.M."/>
            <person name="Corthals A.P."/>
            <person name="Power M.L."/>
            <person name="Jones G."/>
            <person name="Ransome R.D."/>
            <person name="Dechmann D.K.N."/>
            <person name="Locatelli A.G."/>
            <person name="Puechmaille S.J."/>
            <person name="Fedrigo O."/>
            <person name="Jarvis E.D."/>
            <person name="Hiller M."/>
            <person name="Vernes S.C."/>
            <person name="Myers E.W."/>
            <person name="Teeling E.C."/>
        </authorList>
    </citation>
    <scope>NUCLEOTIDE SEQUENCE [LARGE SCALE GENOMIC DNA]</scope>
    <source>
        <strain evidence="1">MRouAeg1</strain>
        <tissue evidence="1">Muscle</tissue>
    </source>
</reference>